<keyword evidence="10" id="KW-1185">Reference proteome</keyword>
<organism evidence="10 11">
    <name type="scientific">Galendromus occidentalis</name>
    <name type="common">western predatory mite</name>
    <dbReference type="NCBI Taxonomy" id="34638"/>
    <lineage>
        <taxon>Eukaryota</taxon>
        <taxon>Metazoa</taxon>
        <taxon>Ecdysozoa</taxon>
        <taxon>Arthropoda</taxon>
        <taxon>Chelicerata</taxon>
        <taxon>Arachnida</taxon>
        <taxon>Acari</taxon>
        <taxon>Parasitiformes</taxon>
        <taxon>Mesostigmata</taxon>
        <taxon>Gamasina</taxon>
        <taxon>Phytoseioidea</taxon>
        <taxon>Phytoseiidae</taxon>
        <taxon>Typhlodrominae</taxon>
        <taxon>Galendromus</taxon>
    </lineage>
</organism>
<feature type="binding site" description="axial binding residue" evidence="8">
    <location>
        <position position="478"/>
    </location>
    <ligand>
        <name>heme</name>
        <dbReference type="ChEBI" id="CHEBI:30413"/>
    </ligand>
    <ligandPart>
        <name>Fe</name>
        <dbReference type="ChEBI" id="CHEBI:18248"/>
    </ligandPart>
</feature>
<evidence type="ECO:0000256" key="1">
    <source>
        <dbReference type="ARBA" id="ARBA00010617"/>
    </source>
</evidence>
<dbReference type="CDD" id="cd11055">
    <property type="entry name" value="CYP3A-like"/>
    <property type="match status" value="1"/>
</dbReference>
<evidence type="ECO:0000256" key="2">
    <source>
        <dbReference type="ARBA" id="ARBA00022617"/>
    </source>
</evidence>
<accession>A0AAJ6QTX5</accession>
<evidence type="ECO:0000256" key="5">
    <source>
        <dbReference type="ARBA" id="ARBA00023004"/>
    </source>
</evidence>
<dbReference type="PANTHER" id="PTHR24302">
    <property type="entry name" value="CYTOCHROME P450 FAMILY 3"/>
    <property type="match status" value="1"/>
</dbReference>
<keyword evidence="3 8" id="KW-0479">Metal-binding</keyword>
<gene>
    <name evidence="11" type="primary">LOC100899475</name>
</gene>
<dbReference type="InterPro" id="IPR017972">
    <property type="entry name" value="Cyt_P450_CS"/>
</dbReference>
<keyword evidence="2 8" id="KW-0349">Heme</keyword>
<dbReference type="GO" id="GO:0005506">
    <property type="term" value="F:iron ion binding"/>
    <property type="evidence" value="ECO:0007669"/>
    <property type="project" value="InterPro"/>
</dbReference>
<protein>
    <submittedName>
        <fullName evidence="11">Cytochrome P450 3A6-like</fullName>
    </submittedName>
</protein>
<dbReference type="PRINTS" id="PR00385">
    <property type="entry name" value="P450"/>
</dbReference>
<dbReference type="Gene3D" id="1.10.630.10">
    <property type="entry name" value="Cytochrome P450"/>
    <property type="match status" value="1"/>
</dbReference>
<evidence type="ECO:0000256" key="3">
    <source>
        <dbReference type="ARBA" id="ARBA00022723"/>
    </source>
</evidence>
<dbReference type="InterPro" id="IPR001128">
    <property type="entry name" value="Cyt_P450"/>
</dbReference>
<dbReference type="PROSITE" id="PS00086">
    <property type="entry name" value="CYTOCHROME_P450"/>
    <property type="match status" value="1"/>
</dbReference>
<dbReference type="GO" id="GO:0008395">
    <property type="term" value="F:steroid hydroxylase activity"/>
    <property type="evidence" value="ECO:0007669"/>
    <property type="project" value="TreeGrafter"/>
</dbReference>
<dbReference type="Proteomes" id="UP000694867">
    <property type="component" value="Unplaced"/>
</dbReference>
<name>A0AAJ6QTX5_9ACAR</name>
<evidence type="ECO:0000313" key="10">
    <source>
        <dbReference type="Proteomes" id="UP000694867"/>
    </source>
</evidence>
<keyword evidence="5 8" id="KW-0408">Iron</keyword>
<dbReference type="GeneID" id="100899475"/>
<dbReference type="PRINTS" id="PR00463">
    <property type="entry name" value="EP450I"/>
</dbReference>
<evidence type="ECO:0000256" key="4">
    <source>
        <dbReference type="ARBA" id="ARBA00023002"/>
    </source>
</evidence>
<keyword evidence="4 9" id="KW-0560">Oxidoreductase</keyword>
<dbReference type="AlphaFoldDB" id="A0AAJ6QTX5"/>
<evidence type="ECO:0000313" key="11">
    <source>
        <dbReference type="RefSeq" id="XP_003745699.1"/>
    </source>
</evidence>
<reference evidence="11" key="1">
    <citation type="submission" date="2025-08" db="UniProtKB">
        <authorList>
            <consortium name="RefSeq"/>
        </authorList>
    </citation>
    <scope>IDENTIFICATION</scope>
</reference>
<dbReference type="InterPro" id="IPR050705">
    <property type="entry name" value="Cytochrome_P450_3A"/>
</dbReference>
<dbReference type="RefSeq" id="XP_003745699.1">
    <property type="nucleotide sequence ID" value="XM_003745651.2"/>
</dbReference>
<evidence type="ECO:0000256" key="9">
    <source>
        <dbReference type="RuleBase" id="RU000461"/>
    </source>
</evidence>
<dbReference type="GO" id="GO:0020037">
    <property type="term" value="F:heme binding"/>
    <property type="evidence" value="ECO:0007669"/>
    <property type="project" value="InterPro"/>
</dbReference>
<sequence>MECSYFALVLTVLALAFAYFLRKRREHFSLFERAGIEGPPPSVIWGNIWEIYTKSHKTCQKEWHEKYGPVVGYFFGYQPTLLISDGEILKNVLFKDFHNFADRGALMGRVDRNFGALTELRGQRWKEVRSTLTPSFTSSKLKQLCPEVIHIVDDFMENVDAAHVNGKEFDMYELYKGLTLDTICRSALGVDFEIQKNIAESRILHAIKALFNSPMNYLTVALACFHDIRRIGGSMVSRIFLRLGNKGRDPVNELLVRCEEVVKLRRSNPENRRVDLLQLMIDAQGSESNADISALIAGDDAERHQAQQEKGKTLGQCPISKSKGLTDKEITANAFLVLAAGYETTSSSLAFITRVLLRFPEVQERLREELLEATNGGQVFEFEKLQKCRFMESFIQEVLRMYPPIHSFTSRYANEQKIYGDLTVPQGVDVLASTIALHYNEEVFPNPWEFQPTRFLPENKSVAMSWAWQPFGAGPRNCIGMRFAQMEIKITLAKLLTKYRLSCDSEPKGDIQIPTMDRPALQQIRDPLMVKTTFI</sequence>
<proteinExistence type="inferred from homology"/>
<dbReference type="PANTHER" id="PTHR24302:SF15">
    <property type="entry name" value="FATTY-ACID PEROXYGENASE"/>
    <property type="match status" value="1"/>
</dbReference>
<comment type="similarity">
    <text evidence="1 9">Belongs to the cytochrome P450 family.</text>
</comment>
<comment type="cofactor">
    <cofactor evidence="8">
        <name>heme</name>
        <dbReference type="ChEBI" id="CHEBI:30413"/>
    </cofactor>
</comment>
<dbReference type="InterPro" id="IPR036396">
    <property type="entry name" value="Cyt_P450_sf"/>
</dbReference>
<keyword evidence="6 9" id="KW-0503">Monooxygenase</keyword>
<dbReference type="KEGG" id="goe:100899475"/>
<evidence type="ECO:0000256" key="6">
    <source>
        <dbReference type="ARBA" id="ARBA00023033"/>
    </source>
</evidence>
<evidence type="ECO:0000256" key="8">
    <source>
        <dbReference type="PIRSR" id="PIRSR602401-1"/>
    </source>
</evidence>
<dbReference type="Pfam" id="PF00067">
    <property type="entry name" value="p450"/>
    <property type="match status" value="1"/>
</dbReference>
<evidence type="ECO:0000256" key="7">
    <source>
        <dbReference type="ARBA" id="ARBA00043906"/>
    </source>
</evidence>
<dbReference type="InterPro" id="IPR002401">
    <property type="entry name" value="Cyt_P450_E_grp-I"/>
</dbReference>
<comment type="function">
    <text evidence="7">Cytochromes P450 are a group of heme-thiolate monooxygenases. They oxidize a variety of structurally unrelated compounds, including steroids, fatty acids, and xenobiotics.</text>
</comment>
<dbReference type="GO" id="GO:0016705">
    <property type="term" value="F:oxidoreductase activity, acting on paired donors, with incorporation or reduction of molecular oxygen"/>
    <property type="evidence" value="ECO:0007669"/>
    <property type="project" value="InterPro"/>
</dbReference>
<dbReference type="SUPFAM" id="SSF48264">
    <property type="entry name" value="Cytochrome P450"/>
    <property type="match status" value="1"/>
</dbReference>